<evidence type="ECO:0000313" key="6">
    <source>
        <dbReference type="EMBL" id="KXB55534.1"/>
    </source>
</evidence>
<organism evidence="6 7">
    <name type="scientific">Lachnoanaerobaculum saburreum</name>
    <dbReference type="NCBI Taxonomy" id="467210"/>
    <lineage>
        <taxon>Bacteria</taxon>
        <taxon>Bacillati</taxon>
        <taxon>Bacillota</taxon>
        <taxon>Clostridia</taxon>
        <taxon>Lachnospirales</taxon>
        <taxon>Lachnospiraceae</taxon>
        <taxon>Lachnoanaerobaculum</taxon>
    </lineage>
</organism>
<name>A0A133ZJB3_9FIRM</name>
<sequence>MDEKTNVMRLLDQKKIKYNHYSYVDTPSTNGVEVAKLLGQDENRVFKTLVTVGKSKANYVFVIPVAKELNLKEAAKAVGEKSIEMLKVKDLLPLTGYVHGGCSPIGMKKRFTTVLDETANNYENIIFSGGKIGYQVEMSPKDLEKFVPLSFAPLT</sequence>
<reference evidence="7" key="1">
    <citation type="submission" date="2016-01" db="EMBL/GenBank/DDBJ databases">
        <authorList>
            <person name="Mitreva M."/>
            <person name="Pepin K.H."/>
            <person name="Mihindukulasuriya K.A."/>
            <person name="Fulton R."/>
            <person name="Fronick C."/>
            <person name="O'Laughlin M."/>
            <person name="Miner T."/>
            <person name="Herter B."/>
            <person name="Rosa B.A."/>
            <person name="Cordes M."/>
            <person name="Tomlinson C."/>
            <person name="Wollam A."/>
            <person name="Palsikar V.B."/>
            <person name="Mardis E.R."/>
            <person name="Wilson R.K."/>
        </authorList>
    </citation>
    <scope>NUCLEOTIDE SEQUENCE [LARGE SCALE GENOMIC DNA]</scope>
    <source>
        <strain evidence="7">DNF00896</strain>
    </source>
</reference>
<dbReference type="InterPro" id="IPR004369">
    <property type="entry name" value="Prolyl-tRNA_editing_YbaK/EbsC"/>
</dbReference>
<dbReference type="PANTHER" id="PTHR30411">
    <property type="entry name" value="CYTOPLASMIC PROTEIN"/>
    <property type="match status" value="1"/>
</dbReference>
<proteinExistence type="inferred from homology"/>
<dbReference type="PANTHER" id="PTHR30411:SF0">
    <property type="entry name" value="CYS-TRNA(PRO)_CYS-TRNA(CYS) DEACYLASE YBAK"/>
    <property type="match status" value="1"/>
</dbReference>
<dbReference type="Proteomes" id="UP000070394">
    <property type="component" value="Unassembled WGS sequence"/>
</dbReference>
<dbReference type="CDD" id="cd00002">
    <property type="entry name" value="YbaK_deacylase"/>
    <property type="match status" value="1"/>
</dbReference>
<dbReference type="EC" id="4.2.-.-" evidence="4"/>
<dbReference type="GO" id="GO:0006412">
    <property type="term" value="P:translation"/>
    <property type="evidence" value="ECO:0007669"/>
    <property type="project" value="UniProtKB-KW"/>
</dbReference>
<dbReference type="EMBL" id="LSDA01000111">
    <property type="protein sequence ID" value="KXB55534.1"/>
    <property type="molecule type" value="Genomic_DNA"/>
</dbReference>
<evidence type="ECO:0000256" key="1">
    <source>
        <dbReference type="ARBA" id="ARBA00009798"/>
    </source>
</evidence>
<dbReference type="Gene3D" id="3.90.960.10">
    <property type="entry name" value="YbaK/aminoacyl-tRNA synthetase-associated domain"/>
    <property type="match status" value="1"/>
</dbReference>
<dbReference type="InterPro" id="IPR036754">
    <property type="entry name" value="YbaK/aa-tRNA-synt-asso_dom_sf"/>
</dbReference>
<comment type="similarity">
    <text evidence="1 4">Belongs to the prolyl-tRNA editing family. YbaK/EbsC subfamily.</text>
</comment>
<keyword evidence="7" id="KW-1185">Reference proteome</keyword>
<dbReference type="OrthoDB" id="9809296at2"/>
<dbReference type="NCBIfam" id="TIGR00011">
    <property type="entry name" value="YbaK_EbsC"/>
    <property type="match status" value="1"/>
</dbReference>
<dbReference type="PATRIC" id="fig|467210.3.peg.2052"/>
<dbReference type="Pfam" id="PF04073">
    <property type="entry name" value="tRNA_edit"/>
    <property type="match status" value="1"/>
</dbReference>
<feature type="domain" description="YbaK/aminoacyl-tRNA synthetase-associated" evidence="5">
    <location>
        <begin position="33"/>
        <end position="146"/>
    </location>
</feature>
<dbReference type="PIRSF" id="PIRSF006181">
    <property type="entry name" value="EbsC_YbaK"/>
    <property type="match status" value="1"/>
</dbReference>
<evidence type="ECO:0000256" key="4">
    <source>
        <dbReference type="PIRNR" id="PIRNR006181"/>
    </source>
</evidence>
<evidence type="ECO:0000256" key="2">
    <source>
        <dbReference type="ARBA" id="ARBA00022917"/>
    </source>
</evidence>
<keyword evidence="3 4" id="KW-0456">Lyase</keyword>
<comment type="caution">
    <text evidence="6">The sequence shown here is derived from an EMBL/GenBank/DDBJ whole genome shotgun (WGS) entry which is preliminary data.</text>
</comment>
<dbReference type="InterPro" id="IPR007214">
    <property type="entry name" value="YbaK/aa-tRNA-synth-assoc-dom"/>
</dbReference>
<dbReference type="RefSeq" id="WP_060931722.1">
    <property type="nucleotide sequence ID" value="NZ_KQ959840.1"/>
</dbReference>
<accession>A0A133ZJB3</accession>
<dbReference type="AlphaFoldDB" id="A0A133ZJB3"/>
<evidence type="ECO:0000313" key="7">
    <source>
        <dbReference type="Proteomes" id="UP000070394"/>
    </source>
</evidence>
<evidence type="ECO:0000259" key="5">
    <source>
        <dbReference type="Pfam" id="PF04073"/>
    </source>
</evidence>
<gene>
    <name evidence="6" type="ORF">HMPREF1866_02074</name>
</gene>
<dbReference type="STRING" id="467210.HMPREF1866_02074"/>
<evidence type="ECO:0000256" key="3">
    <source>
        <dbReference type="ARBA" id="ARBA00023239"/>
    </source>
</evidence>
<dbReference type="SUPFAM" id="SSF55826">
    <property type="entry name" value="YbaK/ProRS associated domain"/>
    <property type="match status" value="1"/>
</dbReference>
<dbReference type="GO" id="GO:0002161">
    <property type="term" value="F:aminoacyl-tRNA deacylase activity"/>
    <property type="evidence" value="ECO:0007669"/>
    <property type="project" value="InterPro"/>
</dbReference>
<dbReference type="GO" id="GO:0016829">
    <property type="term" value="F:lyase activity"/>
    <property type="evidence" value="ECO:0007669"/>
    <property type="project" value="UniProtKB-KW"/>
</dbReference>
<keyword evidence="2 4" id="KW-0648">Protein biosynthesis</keyword>
<protein>
    <recommendedName>
        <fullName evidence="4">Cys-tRNA(Pro)/Cys-tRNA(Cys) deacylase</fullName>
        <ecNumber evidence="4">4.2.-.-</ecNumber>
    </recommendedName>
</protein>